<proteinExistence type="inferred from homology"/>
<accession>A0AAN6W900</accession>
<dbReference type="FunFam" id="3.40.190.10:FF:000005">
    <property type="entry name" value="Porphobilinogen deaminase"/>
    <property type="match status" value="1"/>
</dbReference>
<dbReference type="GO" id="GO:0004418">
    <property type="term" value="F:hydroxymethylbilane synthase activity"/>
    <property type="evidence" value="ECO:0007669"/>
    <property type="project" value="UniProtKB-EC"/>
</dbReference>
<dbReference type="NCBIfam" id="TIGR00212">
    <property type="entry name" value="hemC"/>
    <property type="match status" value="1"/>
</dbReference>
<evidence type="ECO:0000256" key="12">
    <source>
        <dbReference type="ARBA" id="ARBA00048169"/>
    </source>
</evidence>
<dbReference type="Pfam" id="PF01379">
    <property type="entry name" value="Porphobil_deam"/>
    <property type="match status" value="1"/>
</dbReference>
<evidence type="ECO:0000259" key="14">
    <source>
        <dbReference type="Pfam" id="PF03900"/>
    </source>
</evidence>
<evidence type="ECO:0000256" key="2">
    <source>
        <dbReference type="ARBA" id="ARBA00002869"/>
    </source>
</evidence>
<evidence type="ECO:0000256" key="11">
    <source>
        <dbReference type="ARBA" id="ARBA00033064"/>
    </source>
</evidence>
<evidence type="ECO:0000313" key="16">
    <source>
        <dbReference type="Proteomes" id="UP001302321"/>
    </source>
</evidence>
<dbReference type="InterPro" id="IPR000860">
    <property type="entry name" value="HemC"/>
</dbReference>
<evidence type="ECO:0000256" key="9">
    <source>
        <dbReference type="ARBA" id="ARBA00023244"/>
    </source>
</evidence>
<evidence type="ECO:0000256" key="5">
    <source>
        <dbReference type="ARBA" id="ARBA00012655"/>
    </source>
</evidence>
<comment type="function">
    <text evidence="2">Tetrapolymerization of the monopyrrole PBG into the hydroxymethylbilane pre-uroporphyrinogen in several discrete steps.</text>
</comment>
<comment type="cofactor">
    <cofactor evidence="1">
        <name>dipyrromethane</name>
        <dbReference type="ChEBI" id="CHEBI:60342"/>
    </cofactor>
</comment>
<sequence>MTEESYTVKIGTRRSALALAQTDLVITALSKAAGPSVKFEVHSMATMGDRDKTTPLPSLGKGLWTSELEAKLVNKEVDVIVHSLKDMPTTLPKGCVLGAVTQREDARDVVVFPLHQRGKYKSLKDLPGGSVVGTSSVRRAAQLKRSYKGLVFRDVRGNIDTRLAKVDEEGGQYDAIILAAAGLLRLGYTERIGQFLESSTEGGGLLHAVGQGALGLEIREGDERIERLVKAAVDEDTMVAAFAERSVMRTLEGGCSVPIGVETKWVEEEGEKKLRLRVTVVSLDGKKAVDGERTEKIASLEEAEALGKSLAEKLAGEGAQEILDAINKLRDSAPGALKVSDA</sequence>
<comment type="similarity">
    <text evidence="4">Belongs to the HMBS family.</text>
</comment>
<evidence type="ECO:0000256" key="8">
    <source>
        <dbReference type="ARBA" id="ARBA00023133"/>
    </source>
</evidence>
<dbReference type="SUPFAM" id="SSF53850">
    <property type="entry name" value="Periplasmic binding protein-like II"/>
    <property type="match status" value="1"/>
</dbReference>
<dbReference type="InterPro" id="IPR036803">
    <property type="entry name" value="Porphobilinogen_deaminase_C_sf"/>
</dbReference>
<feature type="domain" description="Porphobilinogen deaminase N-terminal" evidence="13">
    <location>
        <begin position="8"/>
        <end position="226"/>
    </location>
</feature>
<reference evidence="15" key="1">
    <citation type="journal article" date="2023" name="Mol. Phylogenet. Evol.">
        <title>Genome-scale phylogeny and comparative genomics of the fungal order Sordariales.</title>
        <authorList>
            <person name="Hensen N."/>
            <person name="Bonometti L."/>
            <person name="Westerberg I."/>
            <person name="Brannstrom I.O."/>
            <person name="Guillou S."/>
            <person name="Cros-Aarteil S."/>
            <person name="Calhoun S."/>
            <person name="Haridas S."/>
            <person name="Kuo A."/>
            <person name="Mondo S."/>
            <person name="Pangilinan J."/>
            <person name="Riley R."/>
            <person name="LaButti K."/>
            <person name="Andreopoulos B."/>
            <person name="Lipzen A."/>
            <person name="Chen C."/>
            <person name="Yan M."/>
            <person name="Daum C."/>
            <person name="Ng V."/>
            <person name="Clum A."/>
            <person name="Steindorff A."/>
            <person name="Ohm R.A."/>
            <person name="Martin F."/>
            <person name="Silar P."/>
            <person name="Natvig D.O."/>
            <person name="Lalanne C."/>
            <person name="Gautier V."/>
            <person name="Ament-Velasquez S.L."/>
            <person name="Kruys A."/>
            <person name="Hutchinson M.I."/>
            <person name="Powell A.J."/>
            <person name="Barry K."/>
            <person name="Miller A.N."/>
            <person name="Grigoriev I.V."/>
            <person name="Debuchy R."/>
            <person name="Gladieux P."/>
            <person name="Hiltunen Thoren M."/>
            <person name="Johannesson H."/>
        </authorList>
    </citation>
    <scope>NUCLEOTIDE SEQUENCE</scope>
    <source>
        <strain evidence="15">CBS 892.96</strain>
    </source>
</reference>
<dbReference type="PRINTS" id="PR00151">
    <property type="entry name" value="PORPHBDMNASE"/>
</dbReference>
<evidence type="ECO:0000259" key="13">
    <source>
        <dbReference type="Pfam" id="PF01379"/>
    </source>
</evidence>
<dbReference type="PANTHER" id="PTHR11557">
    <property type="entry name" value="PORPHOBILINOGEN DEAMINASE"/>
    <property type="match status" value="1"/>
</dbReference>
<dbReference type="GO" id="GO:0005737">
    <property type="term" value="C:cytoplasm"/>
    <property type="evidence" value="ECO:0007669"/>
    <property type="project" value="TreeGrafter"/>
</dbReference>
<protein>
    <recommendedName>
        <fullName evidence="6">Porphobilinogen deaminase</fullName>
        <ecNumber evidence="5">2.5.1.61</ecNumber>
    </recommendedName>
    <alternativeName>
        <fullName evidence="11">Hydroxymethylbilane synthase</fullName>
    </alternativeName>
    <alternativeName>
        <fullName evidence="10">Pre-uroporphyrinogen synthase</fullName>
    </alternativeName>
</protein>
<evidence type="ECO:0000256" key="1">
    <source>
        <dbReference type="ARBA" id="ARBA00001916"/>
    </source>
</evidence>
<comment type="pathway">
    <text evidence="3">Porphyrin-containing compound metabolism; protoporphyrin-IX biosynthesis; coproporphyrinogen-III from 5-aminolevulinate: step 2/4.</text>
</comment>
<evidence type="ECO:0000256" key="6">
    <source>
        <dbReference type="ARBA" id="ARBA00016519"/>
    </source>
</evidence>
<dbReference type="EC" id="2.5.1.61" evidence="5"/>
<dbReference type="HAMAP" id="MF_00260">
    <property type="entry name" value="Porphobil_deam"/>
    <property type="match status" value="1"/>
</dbReference>
<dbReference type="Gene3D" id="3.40.190.10">
    <property type="entry name" value="Periplasmic binding protein-like II"/>
    <property type="match status" value="2"/>
</dbReference>
<keyword evidence="8" id="KW-0350">Heme biosynthesis</keyword>
<comment type="caution">
    <text evidence="15">The sequence shown here is derived from an EMBL/GenBank/DDBJ whole genome shotgun (WGS) entry which is preliminary data.</text>
</comment>
<organism evidence="15 16">
    <name type="scientific">Triangularia setosa</name>
    <dbReference type="NCBI Taxonomy" id="2587417"/>
    <lineage>
        <taxon>Eukaryota</taxon>
        <taxon>Fungi</taxon>
        <taxon>Dikarya</taxon>
        <taxon>Ascomycota</taxon>
        <taxon>Pezizomycotina</taxon>
        <taxon>Sordariomycetes</taxon>
        <taxon>Sordariomycetidae</taxon>
        <taxon>Sordariales</taxon>
        <taxon>Podosporaceae</taxon>
        <taxon>Triangularia</taxon>
    </lineage>
</organism>
<keyword evidence="16" id="KW-1185">Reference proteome</keyword>
<dbReference type="InterPro" id="IPR022417">
    <property type="entry name" value="Porphobilin_deaminase_N"/>
</dbReference>
<dbReference type="FunFam" id="3.30.160.40:FF:000002">
    <property type="entry name" value="Porphobilinogen deaminase"/>
    <property type="match status" value="1"/>
</dbReference>
<keyword evidence="9" id="KW-0627">Porphyrin biosynthesis</keyword>
<evidence type="ECO:0000313" key="15">
    <source>
        <dbReference type="EMBL" id="KAK4177619.1"/>
    </source>
</evidence>
<dbReference type="FunFam" id="3.40.190.10:FF:000086">
    <property type="entry name" value="Probable porphobilinogen deaminase"/>
    <property type="match status" value="1"/>
</dbReference>
<comment type="catalytic activity">
    <reaction evidence="12">
        <text>4 porphobilinogen + H2O = hydroxymethylbilane + 4 NH4(+)</text>
        <dbReference type="Rhea" id="RHEA:13185"/>
        <dbReference type="ChEBI" id="CHEBI:15377"/>
        <dbReference type="ChEBI" id="CHEBI:28938"/>
        <dbReference type="ChEBI" id="CHEBI:57845"/>
        <dbReference type="ChEBI" id="CHEBI:58126"/>
        <dbReference type="EC" id="2.5.1.61"/>
    </reaction>
</comment>
<dbReference type="Gene3D" id="3.30.160.40">
    <property type="entry name" value="Porphobilinogen deaminase, C-terminal domain"/>
    <property type="match status" value="1"/>
</dbReference>
<dbReference type="AlphaFoldDB" id="A0AAN6W900"/>
<dbReference type="EMBL" id="MU866159">
    <property type="protein sequence ID" value="KAK4177619.1"/>
    <property type="molecule type" value="Genomic_DNA"/>
</dbReference>
<dbReference type="Pfam" id="PF03900">
    <property type="entry name" value="Porphobil_deamC"/>
    <property type="match status" value="1"/>
</dbReference>
<dbReference type="InterPro" id="IPR022418">
    <property type="entry name" value="Porphobilinogen_deaminase_C"/>
</dbReference>
<evidence type="ECO:0000256" key="4">
    <source>
        <dbReference type="ARBA" id="ARBA00005638"/>
    </source>
</evidence>
<gene>
    <name evidence="15" type="ORF">QBC36DRAFT_127358</name>
</gene>
<dbReference type="PANTHER" id="PTHR11557:SF0">
    <property type="entry name" value="PORPHOBILINOGEN DEAMINASE"/>
    <property type="match status" value="1"/>
</dbReference>
<dbReference type="PIRSF" id="PIRSF001438">
    <property type="entry name" value="4pyrrol_synth_OHMeBilane_synth"/>
    <property type="match status" value="1"/>
</dbReference>
<dbReference type="PROSITE" id="PS00533">
    <property type="entry name" value="PORPHOBILINOGEN_DEAM"/>
    <property type="match status" value="1"/>
</dbReference>
<feature type="domain" description="Porphobilinogen deaminase C-terminal" evidence="14">
    <location>
        <begin position="241"/>
        <end position="315"/>
    </location>
</feature>
<dbReference type="GO" id="GO:0006783">
    <property type="term" value="P:heme biosynthetic process"/>
    <property type="evidence" value="ECO:0007669"/>
    <property type="project" value="UniProtKB-KW"/>
</dbReference>
<evidence type="ECO:0000256" key="7">
    <source>
        <dbReference type="ARBA" id="ARBA00022679"/>
    </source>
</evidence>
<evidence type="ECO:0000256" key="10">
    <source>
        <dbReference type="ARBA" id="ARBA00030685"/>
    </source>
</evidence>
<dbReference type="Proteomes" id="UP001302321">
    <property type="component" value="Unassembled WGS sequence"/>
</dbReference>
<dbReference type="SUPFAM" id="SSF54782">
    <property type="entry name" value="Porphobilinogen deaminase (hydroxymethylbilane synthase), C-terminal domain"/>
    <property type="match status" value="1"/>
</dbReference>
<dbReference type="InterPro" id="IPR022419">
    <property type="entry name" value="Porphobilin_deaminase_cofac_BS"/>
</dbReference>
<name>A0AAN6W900_9PEZI</name>
<reference evidence="15" key="2">
    <citation type="submission" date="2023-05" db="EMBL/GenBank/DDBJ databases">
        <authorList>
            <consortium name="Lawrence Berkeley National Laboratory"/>
            <person name="Steindorff A."/>
            <person name="Hensen N."/>
            <person name="Bonometti L."/>
            <person name="Westerberg I."/>
            <person name="Brannstrom I.O."/>
            <person name="Guillou S."/>
            <person name="Cros-Aarteil S."/>
            <person name="Calhoun S."/>
            <person name="Haridas S."/>
            <person name="Kuo A."/>
            <person name="Mondo S."/>
            <person name="Pangilinan J."/>
            <person name="Riley R."/>
            <person name="Labutti K."/>
            <person name="Andreopoulos B."/>
            <person name="Lipzen A."/>
            <person name="Chen C."/>
            <person name="Yanf M."/>
            <person name="Daum C."/>
            <person name="Ng V."/>
            <person name="Clum A."/>
            <person name="Ohm R."/>
            <person name="Martin F."/>
            <person name="Silar P."/>
            <person name="Natvig D."/>
            <person name="Lalanne C."/>
            <person name="Gautier V."/>
            <person name="Ament-Velasquez S.L."/>
            <person name="Kruys A."/>
            <person name="Hutchinson M.I."/>
            <person name="Powell A.J."/>
            <person name="Barry K."/>
            <person name="Miller A.N."/>
            <person name="Grigoriev I.V."/>
            <person name="Debuchy R."/>
            <person name="Gladieux P."/>
            <person name="Thoren M.H."/>
            <person name="Johannesson H."/>
        </authorList>
    </citation>
    <scope>NUCLEOTIDE SEQUENCE</scope>
    <source>
        <strain evidence="15">CBS 892.96</strain>
    </source>
</reference>
<evidence type="ECO:0000256" key="3">
    <source>
        <dbReference type="ARBA" id="ARBA00004735"/>
    </source>
</evidence>
<keyword evidence="7" id="KW-0808">Transferase</keyword>